<dbReference type="PRINTS" id="PR00455">
    <property type="entry name" value="HTHTETR"/>
</dbReference>
<name>A0A363NWE3_9SPHI</name>
<dbReference type="InterPro" id="IPR001647">
    <property type="entry name" value="HTH_TetR"/>
</dbReference>
<evidence type="ECO:0000256" key="3">
    <source>
        <dbReference type="ARBA" id="ARBA00023163"/>
    </source>
</evidence>
<protein>
    <recommendedName>
        <fullName evidence="5">HTH tetR-type domain-containing protein</fullName>
    </recommendedName>
</protein>
<dbReference type="PROSITE" id="PS50977">
    <property type="entry name" value="HTH_TETR_2"/>
    <property type="match status" value="1"/>
</dbReference>
<keyword evidence="1" id="KW-0805">Transcription regulation</keyword>
<dbReference type="OrthoDB" id="9809772at2"/>
<dbReference type="EMBL" id="QCXX01000002">
    <property type="protein sequence ID" value="PUV25060.1"/>
    <property type="molecule type" value="Genomic_DNA"/>
</dbReference>
<proteinExistence type="predicted"/>
<keyword evidence="3" id="KW-0804">Transcription</keyword>
<keyword evidence="2 4" id="KW-0238">DNA-binding</keyword>
<organism evidence="6 7">
    <name type="scientific">Sphingobacterium athyrii</name>
    <dbReference type="NCBI Taxonomy" id="2152717"/>
    <lineage>
        <taxon>Bacteria</taxon>
        <taxon>Pseudomonadati</taxon>
        <taxon>Bacteroidota</taxon>
        <taxon>Sphingobacteriia</taxon>
        <taxon>Sphingobacteriales</taxon>
        <taxon>Sphingobacteriaceae</taxon>
        <taxon>Sphingobacterium</taxon>
    </lineage>
</organism>
<dbReference type="PANTHER" id="PTHR47506:SF3">
    <property type="entry name" value="HTH-TYPE TRANSCRIPTIONAL REGULATOR LMRA"/>
    <property type="match status" value="1"/>
</dbReference>
<dbReference type="SUPFAM" id="SSF46689">
    <property type="entry name" value="Homeodomain-like"/>
    <property type="match status" value="1"/>
</dbReference>
<evidence type="ECO:0000313" key="7">
    <source>
        <dbReference type="Proteomes" id="UP000250831"/>
    </source>
</evidence>
<dbReference type="GO" id="GO:0003677">
    <property type="term" value="F:DNA binding"/>
    <property type="evidence" value="ECO:0007669"/>
    <property type="project" value="UniProtKB-UniRule"/>
</dbReference>
<evidence type="ECO:0000256" key="4">
    <source>
        <dbReference type="PROSITE-ProRule" id="PRU00335"/>
    </source>
</evidence>
<comment type="caution">
    <text evidence="6">The sequence shown here is derived from an EMBL/GenBank/DDBJ whole genome shotgun (WGS) entry which is preliminary data.</text>
</comment>
<gene>
    <name evidence="6" type="ORF">DCO56_08955</name>
</gene>
<dbReference type="SUPFAM" id="SSF48498">
    <property type="entry name" value="Tetracyclin repressor-like, C-terminal domain"/>
    <property type="match status" value="1"/>
</dbReference>
<dbReference type="Pfam" id="PF00440">
    <property type="entry name" value="TetR_N"/>
    <property type="match status" value="1"/>
</dbReference>
<dbReference type="InterPro" id="IPR036271">
    <property type="entry name" value="Tet_transcr_reg_TetR-rel_C_sf"/>
</dbReference>
<dbReference type="AlphaFoldDB" id="A0A363NWE3"/>
<dbReference type="Gene3D" id="1.10.357.10">
    <property type="entry name" value="Tetracycline Repressor, domain 2"/>
    <property type="match status" value="1"/>
</dbReference>
<dbReference type="PANTHER" id="PTHR47506">
    <property type="entry name" value="TRANSCRIPTIONAL REGULATORY PROTEIN"/>
    <property type="match status" value="1"/>
</dbReference>
<keyword evidence="7" id="KW-1185">Reference proteome</keyword>
<dbReference type="RefSeq" id="WP_108633392.1">
    <property type="nucleotide sequence ID" value="NZ_QCXX01000002.1"/>
</dbReference>
<reference evidence="6 7" key="1">
    <citation type="submission" date="2018-04" db="EMBL/GenBank/DDBJ databases">
        <title>Sphingobacterium sp. M46 Genome.</title>
        <authorList>
            <person name="Cheng J."/>
            <person name="Li Y."/>
        </authorList>
    </citation>
    <scope>NUCLEOTIDE SEQUENCE [LARGE SCALE GENOMIC DNA]</scope>
    <source>
        <strain evidence="6 7">M46</strain>
    </source>
</reference>
<evidence type="ECO:0000256" key="2">
    <source>
        <dbReference type="ARBA" id="ARBA00023125"/>
    </source>
</evidence>
<evidence type="ECO:0000259" key="5">
    <source>
        <dbReference type="PROSITE" id="PS50977"/>
    </source>
</evidence>
<accession>A0A363NWE3</accession>
<dbReference type="Proteomes" id="UP000250831">
    <property type="component" value="Unassembled WGS sequence"/>
</dbReference>
<feature type="DNA-binding region" description="H-T-H motif" evidence="4">
    <location>
        <begin position="24"/>
        <end position="43"/>
    </location>
</feature>
<feature type="domain" description="HTH tetR-type" evidence="5">
    <location>
        <begin position="1"/>
        <end position="61"/>
    </location>
</feature>
<evidence type="ECO:0000256" key="1">
    <source>
        <dbReference type="ARBA" id="ARBA00023015"/>
    </source>
</evidence>
<dbReference type="InterPro" id="IPR009057">
    <property type="entry name" value="Homeodomain-like_sf"/>
</dbReference>
<sequence>MTTKEKIVNTAAEMLSNIGFNAFSFHDIANAIGIKTSSIHYYFPTKSDLIVEIIHYSQNIQAALFEAISEKNPQEKLSLLIDFYVDLANKGQMCPIVSVSSDMNNIDTNIKLEVGKFYDFLADWLTSVIEEGITKNQFVTTQNPQDKSIEILNILAMFPILSRLGKAHKSLTSLKQSVIDNLTNKDISHNKMSLLAREIKKQKETIAHQAAIIAAQKKVINLYEANETLEKWKQ</sequence>
<evidence type="ECO:0000313" key="6">
    <source>
        <dbReference type="EMBL" id="PUV25060.1"/>
    </source>
</evidence>